<dbReference type="GO" id="GO:0016740">
    <property type="term" value="F:transferase activity"/>
    <property type="evidence" value="ECO:0007669"/>
    <property type="project" value="UniProtKB-KW"/>
</dbReference>
<dbReference type="PANTHER" id="PTHR30040:SF2">
    <property type="entry name" value="FAD:PROTEIN FMN TRANSFERASE"/>
    <property type="match status" value="1"/>
</dbReference>
<dbReference type="Gene3D" id="3.10.520.10">
    <property type="entry name" value="ApbE-like domains"/>
    <property type="match status" value="1"/>
</dbReference>
<dbReference type="InterPro" id="IPR003374">
    <property type="entry name" value="ApbE-like_sf"/>
</dbReference>
<dbReference type="InterPro" id="IPR024932">
    <property type="entry name" value="ApbE"/>
</dbReference>
<dbReference type="EMBL" id="CAJRAU010000001">
    <property type="protein sequence ID" value="CAG5068293.1"/>
    <property type="molecule type" value="Genomic_DNA"/>
</dbReference>
<evidence type="ECO:0000256" key="10">
    <source>
        <dbReference type="ARBA" id="ARBA00048540"/>
    </source>
</evidence>
<keyword evidence="8 11" id="KW-0460">Magnesium</keyword>
<evidence type="ECO:0000256" key="6">
    <source>
        <dbReference type="ARBA" id="ARBA00022723"/>
    </source>
</evidence>
<sequence length="330" mass="35991">MNFCMKNDLILVFILIISMSDSVFGQEKRYSFEKGLMGSPFKLVVYAANDSIAELAAAKAFGRVEELNEIMSDYRDGSEINRLSAQSGSGKWVPVSKDLFEILDISLSVSKKTKGAFDVTLGPVVQMWRHATRKGIFPAQEEIAAAMQKTGYSKMKLNRKASSVLLTQKGMRLDIGGLGKGFAAEEAIKEVKKLGITSAMMDAGGKIVLTNPPPGTDGWNINISNGSDSLKALKLSNISLATSGPTYRYMEYNGVRYSHIVDPVTGIGLLFHVRTTAICPNGTISDALATAFSVAGIEKTKKMVRKFPGTTVWLVERKGDRVAEWNTIKQ</sequence>
<gene>
    <name evidence="12" type="primary">apbE_1</name>
    <name evidence="12" type="ORF">DYBT9623_01022</name>
</gene>
<evidence type="ECO:0000313" key="13">
    <source>
        <dbReference type="Proteomes" id="UP000679725"/>
    </source>
</evidence>
<evidence type="ECO:0000256" key="4">
    <source>
        <dbReference type="ARBA" id="ARBA00022630"/>
    </source>
</evidence>
<comment type="catalytic activity">
    <reaction evidence="10 11">
        <text>L-threonyl-[protein] + FAD = FMN-L-threonyl-[protein] + AMP + H(+)</text>
        <dbReference type="Rhea" id="RHEA:36847"/>
        <dbReference type="Rhea" id="RHEA-COMP:11060"/>
        <dbReference type="Rhea" id="RHEA-COMP:11061"/>
        <dbReference type="ChEBI" id="CHEBI:15378"/>
        <dbReference type="ChEBI" id="CHEBI:30013"/>
        <dbReference type="ChEBI" id="CHEBI:57692"/>
        <dbReference type="ChEBI" id="CHEBI:74257"/>
        <dbReference type="ChEBI" id="CHEBI:456215"/>
        <dbReference type="EC" id="2.7.1.180"/>
    </reaction>
</comment>
<comment type="cofactor">
    <cofactor evidence="1">
        <name>Mg(2+)</name>
        <dbReference type="ChEBI" id="CHEBI:18420"/>
    </cofactor>
</comment>
<comment type="caution">
    <text evidence="12">The sequence shown here is derived from an EMBL/GenBank/DDBJ whole genome shotgun (WGS) entry which is preliminary data.</text>
</comment>
<evidence type="ECO:0000256" key="7">
    <source>
        <dbReference type="ARBA" id="ARBA00022827"/>
    </source>
</evidence>
<dbReference type="Proteomes" id="UP000679725">
    <property type="component" value="Unassembled WGS sequence"/>
</dbReference>
<evidence type="ECO:0000256" key="11">
    <source>
        <dbReference type="PIRNR" id="PIRNR006268"/>
    </source>
</evidence>
<keyword evidence="13" id="KW-1185">Reference proteome</keyword>
<evidence type="ECO:0000313" key="12">
    <source>
        <dbReference type="EMBL" id="CAG5068293.1"/>
    </source>
</evidence>
<evidence type="ECO:0000256" key="2">
    <source>
        <dbReference type="ARBA" id="ARBA00011955"/>
    </source>
</evidence>
<keyword evidence="6 11" id="KW-0479">Metal-binding</keyword>
<dbReference type="SUPFAM" id="SSF143631">
    <property type="entry name" value="ApbE-like"/>
    <property type="match status" value="1"/>
</dbReference>
<proteinExistence type="inferred from homology"/>
<evidence type="ECO:0000256" key="9">
    <source>
        <dbReference type="ARBA" id="ARBA00031306"/>
    </source>
</evidence>
<accession>A0ABM8ULC6</accession>
<keyword evidence="4 11" id="KW-0285">Flavoprotein</keyword>
<evidence type="ECO:0000256" key="3">
    <source>
        <dbReference type="ARBA" id="ARBA00016337"/>
    </source>
</evidence>
<keyword evidence="7 11" id="KW-0274">FAD</keyword>
<dbReference type="Pfam" id="PF02424">
    <property type="entry name" value="ApbE"/>
    <property type="match status" value="1"/>
</dbReference>
<evidence type="ECO:0000256" key="5">
    <source>
        <dbReference type="ARBA" id="ARBA00022679"/>
    </source>
</evidence>
<organism evidence="12 13">
    <name type="scientific">Dyadobacter linearis</name>
    <dbReference type="NCBI Taxonomy" id="2823330"/>
    <lineage>
        <taxon>Bacteria</taxon>
        <taxon>Pseudomonadati</taxon>
        <taxon>Bacteroidota</taxon>
        <taxon>Cytophagia</taxon>
        <taxon>Cytophagales</taxon>
        <taxon>Spirosomataceae</taxon>
        <taxon>Dyadobacter</taxon>
    </lineage>
</organism>
<evidence type="ECO:0000256" key="8">
    <source>
        <dbReference type="ARBA" id="ARBA00022842"/>
    </source>
</evidence>
<evidence type="ECO:0000256" key="1">
    <source>
        <dbReference type="ARBA" id="ARBA00001946"/>
    </source>
</evidence>
<comment type="similarity">
    <text evidence="11">Belongs to the ApbE family.</text>
</comment>
<name>A0ABM8ULC6_9BACT</name>
<protein>
    <recommendedName>
        <fullName evidence="3 11">FAD:protein FMN transferase</fullName>
        <ecNumber evidence="2 11">2.7.1.180</ecNumber>
    </recommendedName>
    <alternativeName>
        <fullName evidence="9 11">Flavin transferase</fullName>
    </alternativeName>
</protein>
<dbReference type="PIRSF" id="PIRSF006268">
    <property type="entry name" value="ApbE"/>
    <property type="match status" value="1"/>
</dbReference>
<reference evidence="12 13" key="1">
    <citation type="submission" date="2021-04" db="EMBL/GenBank/DDBJ databases">
        <authorList>
            <person name="Rodrigo-Torres L."/>
            <person name="Arahal R. D."/>
            <person name="Lucena T."/>
        </authorList>
    </citation>
    <scope>NUCLEOTIDE SEQUENCE [LARGE SCALE GENOMIC DNA]</scope>
    <source>
        <strain evidence="12 13">CECT 9623</strain>
    </source>
</reference>
<dbReference type="EC" id="2.7.1.180" evidence="2 11"/>
<dbReference type="PANTHER" id="PTHR30040">
    <property type="entry name" value="THIAMINE BIOSYNTHESIS LIPOPROTEIN APBE"/>
    <property type="match status" value="1"/>
</dbReference>
<keyword evidence="5 11" id="KW-0808">Transferase</keyword>